<accession>A0A812SDU2</accession>
<feature type="signal peptide" evidence="1">
    <location>
        <begin position="1"/>
        <end position="25"/>
    </location>
</feature>
<sequence length="176" mass="19736">MILASACRPPLITLLFVLLAGCGQCHDGSDDELLAAIKRQMDSVPEPPVDLRQIPKELRCTYCNAIASTFTIALEAKSKALPRSRQGLMNEEEYIHALQDACEKPVRPGELEALPAEARHLTWLCRDILQTLGEEDIWELFRKHAQVPAVHLCSKKLRLCPKDRQRKRGDGAKSDL</sequence>
<dbReference type="Proteomes" id="UP000604046">
    <property type="component" value="Unassembled WGS sequence"/>
</dbReference>
<name>A0A812SDU2_9DINO</name>
<evidence type="ECO:0000313" key="3">
    <source>
        <dbReference type="Proteomes" id="UP000604046"/>
    </source>
</evidence>
<dbReference type="OrthoDB" id="424678at2759"/>
<reference evidence="2" key="1">
    <citation type="submission" date="2021-02" db="EMBL/GenBank/DDBJ databases">
        <authorList>
            <person name="Dougan E. K."/>
            <person name="Rhodes N."/>
            <person name="Thang M."/>
            <person name="Chan C."/>
        </authorList>
    </citation>
    <scope>NUCLEOTIDE SEQUENCE</scope>
</reference>
<evidence type="ECO:0000313" key="2">
    <source>
        <dbReference type="EMBL" id="CAE7475542.1"/>
    </source>
</evidence>
<gene>
    <name evidence="2" type="ORF">SNAT2548_LOCUS26715</name>
</gene>
<keyword evidence="1" id="KW-0732">Signal</keyword>
<proteinExistence type="predicted"/>
<dbReference type="EMBL" id="CAJNDS010002439">
    <property type="protein sequence ID" value="CAE7475542.1"/>
    <property type="molecule type" value="Genomic_DNA"/>
</dbReference>
<organism evidence="2 3">
    <name type="scientific">Symbiodinium natans</name>
    <dbReference type="NCBI Taxonomy" id="878477"/>
    <lineage>
        <taxon>Eukaryota</taxon>
        <taxon>Sar</taxon>
        <taxon>Alveolata</taxon>
        <taxon>Dinophyceae</taxon>
        <taxon>Suessiales</taxon>
        <taxon>Symbiodiniaceae</taxon>
        <taxon>Symbiodinium</taxon>
    </lineage>
</organism>
<evidence type="ECO:0000256" key="1">
    <source>
        <dbReference type="SAM" id="SignalP"/>
    </source>
</evidence>
<protein>
    <recommendedName>
        <fullName evidence="4">Saposin B-type domain-containing protein</fullName>
    </recommendedName>
</protein>
<dbReference type="AlphaFoldDB" id="A0A812SDU2"/>
<keyword evidence="3" id="KW-1185">Reference proteome</keyword>
<comment type="caution">
    <text evidence="2">The sequence shown here is derived from an EMBL/GenBank/DDBJ whole genome shotgun (WGS) entry which is preliminary data.</text>
</comment>
<evidence type="ECO:0008006" key="4">
    <source>
        <dbReference type="Google" id="ProtNLM"/>
    </source>
</evidence>
<feature type="chain" id="PRO_5032568194" description="Saposin B-type domain-containing protein" evidence="1">
    <location>
        <begin position="26"/>
        <end position="176"/>
    </location>
</feature>